<name>A0A8T2V8Q2_CERRI</name>
<sequence length="193" mass="22277">MGLRRLLHDTKSALKRRRTNDRDARDLPSTSCYSSLEEEAMVSELRRTATQIHKPSFLICTPQPSQDSHGFEKSDSCCDNNTDYSTSNMADNEDDTTQMYDTEFYCSSNAVDADSTLWGSLQESLERDEEDHHPHEYIRSVHYPDMQKPIHIQTCYLHSSGRPTLEQEAMYGARRCTLDSEFEEYFASLLLNQ</sequence>
<feature type="region of interest" description="Disordered" evidence="1">
    <location>
        <begin position="1"/>
        <end position="29"/>
    </location>
</feature>
<keyword evidence="3" id="KW-1185">Reference proteome</keyword>
<comment type="caution">
    <text evidence="2">The sequence shown here is derived from an EMBL/GenBank/DDBJ whole genome shotgun (WGS) entry which is preliminary data.</text>
</comment>
<reference evidence="2" key="1">
    <citation type="submission" date="2021-08" db="EMBL/GenBank/DDBJ databases">
        <title>WGS assembly of Ceratopteris richardii.</title>
        <authorList>
            <person name="Marchant D.B."/>
            <person name="Chen G."/>
            <person name="Jenkins J."/>
            <person name="Shu S."/>
            <person name="Leebens-Mack J."/>
            <person name="Grimwood J."/>
            <person name="Schmutz J."/>
            <person name="Soltis P."/>
            <person name="Soltis D."/>
            <person name="Chen Z.-H."/>
        </authorList>
    </citation>
    <scope>NUCLEOTIDE SEQUENCE</scope>
    <source>
        <strain evidence="2">Whitten #5841</strain>
        <tissue evidence="2">Leaf</tissue>
    </source>
</reference>
<gene>
    <name evidence="2" type="ORF">KP509_02G041200</name>
</gene>
<proteinExistence type="predicted"/>
<evidence type="ECO:0000313" key="3">
    <source>
        <dbReference type="Proteomes" id="UP000825935"/>
    </source>
</evidence>
<evidence type="ECO:0000256" key="1">
    <source>
        <dbReference type="SAM" id="MobiDB-lite"/>
    </source>
</evidence>
<protein>
    <submittedName>
        <fullName evidence="2">Uncharacterized protein</fullName>
    </submittedName>
</protein>
<dbReference type="EMBL" id="CM035407">
    <property type="protein sequence ID" value="KAH7443590.1"/>
    <property type="molecule type" value="Genomic_DNA"/>
</dbReference>
<organism evidence="2 3">
    <name type="scientific">Ceratopteris richardii</name>
    <name type="common">Triangle waterfern</name>
    <dbReference type="NCBI Taxonomy" id="49495"/>
    <lineage>
        <taxon>Eukaryota</taxon>
        <taxon>Viridiplantae</taxon>
        <taxon>Streptophyta</taxon>
        <taxon>Embryophyta</taxon>
        <taxon>Tracheophyta</taxon>
        <taxon>Polypodiopsida</taxon>
        <taxon>Polypodiidae</taxon>
        <taxon>Polypodiales</taxon>
        <taxon>Pteridineae</taxon>
        <taxon>Pteridaceae</taxon>
        <taxon>Parkerioideae</taxon>
        <taxon>Ceratopteris</taxon>
    </lineage>
</organism>
<feature type="compositionally biased region" description="Basic and acidic residues" evidence="1">
    <location>
        <begin position="1"/>
        <end position="12"/>
    </location>
</feature>
<dbReference type="Proteomes" id="UP000825935">
    <property type="component" value="Chromosome 2"/>
</dbReference>
<dbReference type="OrthoDB" id="1930763at2759"/>
<evidence type="ECO:0000313" key="2">
    <source>
        <dbReference type="EMBL" id="KAH7443590.1"/>
    </source>
</evidence>
<dbReference type="AlphaFoldDB" id="A0A8T2V8Q2"/>
<accession>A0A8T2V8Q2</accession>